<evidence type="ECO:0000313" key="2">
    <source>
        <dbReference type="EMBL" id="KAG5575874.1"/>
    </source>
</evidence>
<feature type="domain" description="DUF4283" evidence="1">
    <location>
        <begin position="56"/>
        <end position="118"/>
    </location>
</feature>
<sequence length="119" mass="13478">MTTSSPAQPPTGADLPEIVCPASIEPKPIHLKPVAYLHGEPRVLWEKEEVENMIIKEKLEFAVIRKFSYGWPEIHELRKIIPKQCDLKGKCNIGLLSNRHVLIRASNLEDYVNLLSKPA</sequence>
<name>A0A9J5WK11_SOLCO</name>
<accession>A0A9J5WK11</accession>
<keyword evidence="3" id="KW-1185">Reference proteome</keyword>
<gene>
    <name evidence="2" type="ORF">H5410_056008</name>
</gene>
<organism evidence="2 3">
    <name type="scientific">Solanum commersonii</name>
    <name type="common">Commerson's wild potato</name>
    <name type="synonym">Commerson's nightshade</name>
    <dbReference type="NCBI Taxonomy" id="4109"/>
    <lineage>
        <taxon>Eukaryota</taxon>
        <taxon>Viridiplantae</taxon>
        <taxon>Streptophyta</taxon>
        <taxon>Embryophyta</taxon>
        <taxon>Tracheophyta</taxon>
        <taxon>Spermatophyta</taxon>
        <taxon>Magnoliopsida</taxon>
        <taxon>eudicotyledons</taxon>
        <taxon>Gunneridae</taxon>
        <taxon>Pentapetalae</taxon>
        <taxon>asterids</taxon>
        <taxon>lamiids</taxon>
        <taxon>Solanales</taxon>
        <taxon>Solanaceae</taxon>
        <taxon>Solanoideae</taxon>
        <taxon>Solaneae</taxon>
        <taxon>Solanum</taxon>
    </lineage>
</organism>
<dbReference type="AlphaFoldDB" id="A0A9J5WK11"/>
<dbReference type="Pfam" id="PF14111">
    <property type="entry name" value="DUF4283"/>
    <property type="match status" value="1"/>
</dbReference>
<dbReference type="EMBL" id="JACXVP010000011">
    <property type="protein sequence ID" value="KAG5575874.1"/>
    <property type="molecule type" value="Genomic_DNA"/>
</dbReference>
<comment type="caution">
    <text evidence="2">The sequence shown here is derived from an EMBL/GenBank/DDBJ whole genome shotgun (WGS) entry which is preliminary data.</text>
</comment>
<evidence type="ECO:0000259" key="1">
    <source>
        <dbReference type="Pfam" id="PF14111"/>
    </source>
</evidence>
<dbReference type="Proteomes" id="UP000824120">
    <property type="component" value="Chromosome 11"/>
</dbReference>
<dbReference type="InterPro" id="IPR025558">
    <property type="entry name" value="DUF4283"/>
</dbReference>
<protein>
    <recommendedName>
        <fullName evidence="1">DUF4283 domain-containing protein</fullName>
    </recommendedName>
</protein>
<reference evidence="2 3" key="1">
    <citation type="submission" date="2020-09" db="EMBL/GenBank/DDBJ databases">
        <title>De no assembly of potato wild relative species, Solanum commersonii.</title>
        <authorList>
            <person name="Cho K."/>
        </authorList>
    </citation>
    <scope>NUCLEOTIDE SEQUENCE [LARGE SCALE GENOMIC DNA]</scope>
    <source>
        <strain evidence="2">LZ3.2</strain>
        <tissue evidence="2">Leaf</tissue>
    </source>
</reference>
<proteinExistence type="predicted"/>
<evidence type="ECO:0000313" key="3">
    <source>
        <dbReference type="Proteomes" id="UP000824120"/>
    </source>
</evidence>